<dbReference type="AlphaFoldDB" id="A0A0X3U517"/>
<protein>
    <recommendedName>
        <fullName evidence="2">Rhodanese domain-containing protein</fullName>
    </recommendedName>
</protein>
<keyword evidence="4" id="KW-1185">Reference proteome</keyword>
<dbReference type="InterPro" id="IPR051126">
    <property type="entry name" value="Thiosulfate_sulfurtransferase"/>
</dbReference>
<dbReference type="PANTHER" id="PTHR43855:SF1">
    <property type="entry name" value="THIOSULFATE SULFURTRANSFERASE"/>
    <property type="match status" value="1"/>
</dbReference>
<evidence type="ECO:0000313" key="3">
    <source>
        <dbReference type="EMBL" id="KUJ83185.1"/>
    </source>
</evidence>
<dbReference type="PROSITE" id="PS50206">
    <property type="entry name" value="RHODANESE_3"/>
    <property type="match status" value="1"/>
</dbReference>
<evidence type="ECO:0000256" key="1">
    <source>
        <dbReference type="ARBA" id="ARBA00022737"/>
    </source>
</evidence>
<proteinExistence type="predicted"/>
<dbReference type="Gene3D" id="3.40.250.10">
    <property type="entry name" value="Rhodanese-like domain"/>
    <property type="match status" value="1"/>
</dbReference>
<dbReference type="SUPFAM" id="SSF52821">
    <property type="entry name" value="Rhodanese/Cell cycle control phosphatase"/>
    <property type="match status" value="1"/>
</dbReference>
<sequence>MSTEPCSYPASNLTVNLRPEIFVGKKEVLAAIEDPDTCLVNALGRDVFSGENPRYGRPGRIPGSVSVPQVELLDQDNHAFLAPERIAEAFKAVRADEAARHITYCGGGIFATVDAFWLHQLGYDHVAVYENSMSEWGPDPSLPIEAD</sequence>
<dbReference type="STRING" id="1685379.AVO45_18550"/>
<dbReference type="Proteomes" id="UP000053791">
    <property type="component" value="Unassembled WGS sequence"/>
</dbReference>
<dbReference type="PANTHER" id="PTHR43855">
    <property type="entry name" value="THIOSULFATE SULFURTRANSFERASE"/>
    <property type="match status" value="1"/>
</dbReference>
<name>A0A0X3U517_9RHOB</name>
<comment type="caution">
    <text evidence="3">The sequence shown here is derived from an EMBL/GenBank/DDBJ whole genome shotgun (WGS) entry which is preliminary data.</text>
</comment>
<dbReference type="EMBL" id="LQBQ01000007">
    <property type="protein sequence ID" value="KUJ83185.1"/>
    <property type="molecule type" value="Genomic_DNA"/>
</dbReference>
<dbReference type="CDD" id="cd01449">
    <property type="entry name" value="TST_Repeat_2"/>
    <property type="match status" value="1"/>
</dbReference>
<accession>A0A0X3U517</accession>
<evidence type="ECO:0000313" key="4">
    <source>
        <dbReference type="Proteomes" id="UP000053791"/>
    </source>
</evidence>
<feature type="domain" description="Rhodanese" evidence="2">
    <location>
        <begin position="33"/>
        <end position="145"/>
    </location>
</feature>
<organism evidence="3 4">
    <name type="scientific">Ruegeria marisrubri</name>
    <dbReference type="NCBI Taxonomy" id="1685379"/>
    <lineage>
        <taxon>Bacteria</taxon>
        <taxon>Pseudomonadati</taxon>
        <taxon>Pseudomonadota</taxon>
        <taxon>Alphaproteobacteria</taxon>
        <taxon>Rhodobacterales</taxon>
        <taxon>Roseobacteraceae</taxon>
        <taxon>Ruegeria</taxon>
    </lineage>
</organism>
<reference evidence="3 4" key="1">
    <citation type="submission" date="2015-12" db="EMBL/GenBank/DDBJ databases">
        <authorList>
            <person name="Shamseldin A."/>
            <person name="Moawad H."/>
            <person name="Abd El-Rahim W.M."/>
            <person name="Sadowsky M.J."/>
        </authorList>
    </citation>
    <scope>NUCLEOTIDE SEQUENCE [LARGE SCALE GENOMIC DNA]</scope>
    <source>
        <strain evidence="3 4">ZGT118</strain>
    </source>
</reference>
<dbReference type="SMART" id="SM00450">
    <property type="entry name" value="RHOD"/>
    <property type="match status" value="1"/>
</dbReference>
<keyword evidence="1" id="KW-0677">Repeat</keyword>
<dbReference type="InterPro" id="IPR036873">
    <property type="entry name" value="Rhodanese-like_dom_sf"/>
</dbReference>
<evidence type="ECO:0000259" key="2">
    <source>
        <dbReference type="PROSITE" id="PS50206"/>
    </source>
</evidence>
<dbReference type="InterPro" id="IPR001763">
    <property type="entry name" value="Rhodanese-like_dom"/>
</dbReference>
<gene>
    <name evidence="3" type="ORF">AVO45_18550</name>
</gene>
<dbReference type="Pfam" id="PF00581">
    <property type="entry name" value="Rhodanese"/>
    <property type="match status" value="1"/>
</dbReference>